<dbReference type="Gene3D" id="2.40.50.40">
    <property type="match status" value="1"/>
</dbReference>
<feature type="coiled-coil region" evidence="1">
    <location>
        <begin position="1081"/>
        <end position="1115"/>
    </location>
</feature>
<feature type="compositionally biased region" description="Basic residues" evidence="2">
    <location>
        <begin position="198"/>
        <end position="214"/>
    </location>
</feature>
<dbReference type="InterPro" id="IPR000953">
    <property type="entry name" value="Chromo/chromo_shadow_dom"/>
</dbReference>
<evidence type="ECO:0000256" key="2">
    <source>
        <dbReference type="SAM" id="MobiDB-lite"/>
    </source>
</evidence>
<feature type="compositionally biased region" description="Acidic residues" evidence="2">
    <location>
        <begin position="750"/>
        <end position="759"/>
    </location>
</feature>
<feature type="region of interest" description="Disordered" evidence="2">
    <location>
        <begin position="1000"/>
        <end position="1081"/>
    </location>
</feature>
<reference evidence="4" key="1">
    <citation type="submission" date="2021-01" db="EMBL/GenBank/DDBJ databases">
        <authorList>
            <person name="Kaushik A."/>
        </authorList>
    </citation>
    <scope>NUCLEOTIDE SEQUENCE</scope>
    <source>
        <strain evidence="4">AG6-10EEA</strain>
    </source>
</reference>
<keyword evidence="1" id="KW-0175">Coiled coil</keyword>
<feature type="domain" description="Chromo" evidence="3">
    <location>
        <begin position="24"/>
        <end position="54"/>
    </location>
</feature>
<feature type="compositionally biased region" description="Polar residues" evidence="2">
    <location>
        <begin position="903"/>
        <end position="919"/>
    </location>
</feature>
<feature type="compositionally biased region" description="Polar residues" evidence="2">
    <location>
        <begin position="331"/>
        <end position="344"/>
    </location>
</feature>
<name>A0A8H2XXM5_9AGAM</name>
<feature type="compositionally biased region" description="Polar residues" evidence="2">
    <location>
        <begin position="789"/>
        <end position="800"/>
    </location>
</feature>
<feature type="compositionally biased region" description="Pro residues" evidence="2">
    <location>
        <begin position="424"/>
        <end position="455"/>
    </location>
</feature>
<feature type="region of interest" description="Disordered" evidence="2">
    <location>
        <begin position="76"/>
        <end position="847"/>
    </location>
</feature>
<feature type="compositionally biased region" description="Acidic residues" evidence="2">
    <location>
        <begin position="596"/>
        <end position="646"/>
    </location>
</feature>
<feature type="compositionally biased region" description="Acidic residues" evidence="2">
    <location>
        <begin position="255"/>
        <end position="272"/>
    </location>
</feature>
<feature type="compositionally biased region" description="Low complexity" evidence="2">
    <location>
        <begin position="830"/>
        <end position="844"/>
    </location>
</feature>
<feature type="compositionally biased region" description="Low complexity" evidence="2">
    <location>
        <begin position="82"/>
        <end position="110"/>
    </location>
</feature>
<evidence type="ECO:0000313" key="5">
    <source>
        <dbReference type="Proteomes" id="UP000663853"/>
    </source>
</evidence>
<feature type="compositionally biased region" description="Polar residues" evidence="2">
    <location>
        <begin position="974"/>
        <end position="985"/>
    </location>
</feature>
<evidence type="ECO:0000256" key="1">
    <source>
        <dbReference type="SAM" id="Coils"/>
    </source>
</evidence>
<feature type="compositionally biased region" description="Polar residues" evidence="2">
    <location>
        <begin position="1035"/>
        <end position="1047"/>
    </location>
</feature>
<protein>
    <recommendedName>
        <fullName evidence="3">Chromo domain-containing protein</fullName>
    </recommendedName>
</protein>
<feature type="coiled-coil region" evidence="1">
    <location>
        <begin position="1141"/>
        <end position="1275"/>
    </location>
</feature>
<dbReference type="Proteomes" id="UP000663853">
    <property type="component" value="Unassembled WGS sequence"/>
</dbReference>
<feature type="compositionally biased region" description="Basic and acidic residues" evidence="2">
    <location>
        <begin position="502"/>
        <end position="511"/>
    </location>
</feature>
<feature type="region of interest" description="Disordered" evidence="2">
    <location>
        <begin position="870"/>
        <end position="988"/>
    </location>
</feature>
<comment type="caution">
    <text evidence="4">The sequence shown here is derived from an EMBL/GenBank/DDBJ whole genome shotgun (WGS) entry which is preliminary data.</text>
</comment>
<feature type="compositionally biased region" description="Acidic residues" evidence="2">
    <location>
        <begin position="572"/>
        <end position="587"/>
    </location>
</feature>
<evidence type="ECO:0000259" key="3">
    <source>
        <dbReference type="PROSITE" id="PS50013"/>
    </source>
</evidence>
<feature type="compositionally biased region" description="Polar residues" evidence="2">
    <location>
        <begin position="1060"/>
        <end position="1071"/>
    </location>
</feature>
<dbReference type="PROSITE" id="PS50013">
    <property type="entry name" value="CHROMO_2"/>
    <property type="match status" value="1"/>
</dbReference>
<feature type="compositionally biased region" description="Basic and acidic residues" evidence="2">
    <location>
        <begin position="647"/>
        <end position="656"/>
    </location>
</feature>
<feature type="compositionally biased region" description="Polar residues" evidence="2">
    <location>
        <begin position="463"/>
        <end position="479"/>
    </location>
</feature>
<gene>
    <name evidence="4" type="ORF">RDB_LOCUS32068</name>
</gene>
<organism evidence="4 5">
    <name type="scientific">Rhizoctonia solani</name>
    <dbReference type="NCBI Taxonomy" id="456999"/>
    <lineage>
        <taxon>Eukaryota</taxon>
        <taxon>Fungi</taxon>
        <taxon>Dikarya</taxon>
        <taxon>Basidiomycota</taxon>
        <taxon>Agaricomycotina</taxon>
        <taxon>Agaricomycetes</taxon>
        <taxon>Cantharellales</taxon>
        <taxon>Ceratobasidiaceae</taxon>
        <taxon>Rhizoctonia</taxon>
    </lineage>
</organism>
<feature type="compositionally biased region" description="Polar residues" evidence="2">
    <location>
        <begin position="951"/>
        <end position="965"/>
    </location>
</feature>
<feature type="compositionally biased region" description="Basic and acidic residues" evidence="2">
    <location>
        <begin position="362"/>
        <end position="384"/>
    </location>
</feature>
<accession>A0A8H2XXM5</accession>
<dbReference type="EMBL" id="CAJMXA010000624">
    <property type="protein sequence ID" value="CAE6437595.1"/>
    <property type="molecule type" value="Genomic_DNA"/>
</dbReference>
<proteinExistence type="predicted"/>
<dbReference type="CDD" id="cd00024">
    <property type="entry name" value="CD_CSD"/>
    <property type="match status" value="1"/>
</dbReference>
<sequence>MSQYPAASYETQFEAHSDDEEHLFNVERILAEKGRKYLVQWEGLDPTTGEKWAPDWVPKTDCTDDLITDWKLEKARMKQKGKGTSIKSASSVSGSVPPRSSKSRSVSGRSMAPRVTEASTSARSRSPPPLPQNTTTSRRQSAFYIELPAPRRAKRLRESDPKPEPMSPVKRMKLGGPASPLPASPFDNDDGGVGAMFPKKRNGPVTYKNRRKPQVIKSPSFPKLTGPYVREQNVAESSRNRGPTYPEPTKRRAEGEEDADDANTDTETEDESPPAPPKPRVDRQTSPLKSKSEPLLRPRTRNATRNAPSEPEPEPERASSVPFERPHPTSAARTRSLPNRSASAQREIKRQILLGLPGLPEDYPRWPRVVGRDETRHRRSDPKSRASIVTDTSRKSADGTSIAGPSVLPEAKAAPVPEADEPLPASPPPVHSPPPVFSPLLVPTPSPLSPNPSPEALPKRSSLAKSTAGSSGRPSSAKSVSFRVEGVDDIDEYQDDYAPIIPDEREAHSERVMSSVESENEPVSHDPTQQLVPIEQPQSQSRSNSDSSKSTHISDSQDGTEEGERRSADFGDIVENEVEESEAEVENPELALHGPEEEEGGSEEDRDEDQEVDAVEDREEDQGDSQEDSQEDDQEDDQEEEQEGDHDEIQGREEVPMHSSPSLGGDVPELPPEPDVDMGSPGRELSPPADIQPDESLDLGGAGDMDEVRGVEQVHVPEGPSEETDGDASMAHATEVDMLLSSDISQRSEPDDELEEEDSAPATGDSTIDIPKSTAGDTRQEHRVGEPADSTQALTDSSSGRVAAPELRTAIDHPTTREVISTLLPGILDTPSQSQSQSHSLTTETQDHSLIPPTLPAQIIANVLTQPDVVPAPQHSQSQQENTHSSIEEPASSWNIPLPGQLPPQNDTISNFTPTNPSIKPSPAVPSPDGEQIFPSGLADGMNGHSGVTVPANQEPSQVNGTELSQETRHDHSSALSFPVSSRSSELGAVPEMSLEVFKKHTRSTSPGSEIGEFSPRKSSPRPSPQSSERASIRPYQQNLSHRSSPSPGDAWNKARRTGRSSLHSSPSFRYSTGGDTGKQIQEQATRIQSLLADLANLEAARKAAETEASAFVESINRLNEVIQQERDEHAEAIGMQSAAILDLEKQLEVVRNQYETAESQREFALEQYTRASTEAKRMSDENRVLETKVAKLERQLNSGLRQWQIGFESNVARHQQEVQTLKGQLALEREMYTRSKAPELCRRAAEWYELKKQIKELEEDAAEAERREALLRDREIDIRRREMAIADREQALEDSVRATQSQVQTSQRLSQDDLQTETMLSDGSAVLAGLDGDLGEELVWVCSYRESTGKICGKVFDSMGMLLTHVLDADGHKVESACDCAQAS</sequence>
<evidence type="ECO:0000313" key="4">
    <source>
        <dbReference type="EMBL" id="CAE6437595.1"/>
    </source>
</evidence>
<feature type="compositionally biased region" description="Polar residues" evidence="2">
    <location>
        <begin position="874"/>
        <end position="885"/>
    </location>
</feature>
<feature type="compositionally biased region" description="Low complexity" evidence="2">
    <location>
        <begin position="536"/>
        <end position="557"/>
    </location>
</feature>